<evidence type="ECO:0000256" key="8">
    <source>
        <dbReference type="ARBA" id="ARBA00022840"/>
    </source>
</evidence>
<dbReference type="Gene3D" id="3.40.1440.60">
    <property type="entry name" value="PriA, 3(prime) DNA-binding domain"/>
    <property type="match status" value="1"/>
</dbReference>
<evidence type="ECO:0000256" key="1">
    <source>
        <dbReference type="ARBA" id="ARBA00022515"/>
    </source>
</evidence>
<dbReference type="InterPro" id="IPR011545">
    <property type="entry name" value="DEAD/DEAH_box_helicase_dom"/>
</dbReference>
<keyword evidence="5 12" id="KW-0378">Hydrolase</keyword>
<reference evidence="14 15" key="1">
    <citation type="journal article" date="2014" name="ISME J.">
        <title>Candidatus Competibacter-lineage genomes retrieved from metagenomes reveal functional metabolic diversity.</title>
        <authorList>
            <person name="McIlroy S.J."/>
            <person name="Albertsen M."/>
            <person name="Andresen E.K."/>
            <person name="Saunders A.M."/>
            <person name="Kristiansen R."/>
            <person name="Stokholm-Bjerregaard M."/>
            <person name="Nielsen K.L."/>
            <person name="Nielsen P.H."/>
        </authorList>
    </citation>
    <scope>NUCLEOTIDE SEQUENCE [LARGE SCALE GENOMIC DNA]</scope>
    <source>
        <strain evidence="14 15">Run_B_J11</strain>
    </source>
</reference>
<feature type="binding site" evidence="12">
    <location>
        <position position="462"/>
    </location>
    <ligand>
        <name>Zn(2+)</name>
        <dbReference type="ChEBI" id="CHEBI:29105"/>
        <label>2</label>
    </ligand>
</feature>
<evidence type="ECO:0000256" key="9">
    <source>
        <dbReference type="ARBA" id="ARBA00023125"/>
    </source>
</evidence>
<dbReference type="Proteomes" id="UP000019184">
    <property type="component" value="Unassembled WGS sequence"/>
</dbReference>
<dbReference type="GO" id="GO:0006302">
    <property type="term" value="P:double-strand break repair"/>
    <property type="evidence" value="ECO:0007669"/>
    <property type="project" value="InterPro"/>
</dbReference>
<comment type="catalytic activity">
    <reaction evidence="12">
        <text>Couples ATP hydrolysis with the unwinding of duplex DNA by translocating in the 3'-5' direction.</text>
        <dbReference type="EC" id="5.6.2.4"/>
    </reaction>
</comment>
<keyword evidence="1 12" id="KW-0639">Primosome</keyword>
<keyword evidence="6 12" id="KW-0347">Helicase</keyword>
<dbReference type="InterPro" id="IPR027417">
    <property type="entry name" value="P-loop_NTPase"/>
</dbReference>
<dbReference type="InterPro" id="IPR005259">
    <property type="entry name" value="PriA"/>
</dbReference>
<feature type="binding site" evidence="12">
    <location>
        <position position="496"/>
    </location>
    <ligand>
        <name>Zn(2+)</name>
        <dbReference type="ChEBI" id="CHEBI:29105"/>
        <label>1</label>
    </ligand>
</feature>
<evidence type="ECO:0000256" key="10">
    <source>
        <dbReference type="ARBA" id="ARBA00023235"/>
    </source>
</evidence>
<dbReference type="Pfam" id="PF00270">
    <property type="entry name" value="DEAD"/>
    <property type="match status" value="1"/>
</dbReference>
<feature type="domain" description="Helicase ATP-binding" evidence="13">
    <location>
        <begin position="228"/>
        <end position="394"/>
    </location>
</feature>
<dbReference type="FunFam" id="3.40.1440.60:FF:000001">
    <property type="entry name" value="Primosomal protein N"/>
    <property type="match status" value="1"/>
</dbReference>
<dbReference type="FunFam" id="3.40.50.300:FF:000489">
    <property type="entry name" value="Primosome assembly protein PriA"/>
    <property type="match status" value="1"/>
</dbReference>
<dbReference type="InterPro" id="IPR040498">
    <property type="entry name" value="PriA_CRR"/>
</dbReference>
<organism evidence="14 15">
    <name type="scientific">Candidatus Contendobacter odensis Run_B_J11</name>
    <dbReference type="NCBI Taxonomy" id="1400861"/>
    <lineage>
        <taxon>Bacteria</taxon>
        <taxon>Pseudomonadati</taxon>
        <taxon>Pseudomonadota</taxon>
        <taxon>Gammaproteobacteria</taxon>
        <taxon>Candidatus Competibacteraceae</taxon>
        <taxon>Candidatus Contendibacter</taxon>
    </lineage>
</organism>
<keyword evidence="7 12" id="KW-0862">Zinc</keyword>
<dbReference type="Gene3D" id="3.40.50.300">
    <property type="entry name" value="P-loop containing nucleotide triphosphate hydrolases"/>
    <property type="match status" value="2"/>
</dbReference>
<dbReference type="Pfam" id="PF00271">
    <property type="entry name" value="Helicase_C"/>
    <property type="match status" value="1"/>
</dbReference>
<dbReference type="GO" id="GO:0016787">
    <property type="term" value="F:hydrolase activity"/>
    <property type="evidence" value="ECO:0007669"/>
    <property type="project" value="UniProtKB-KW"/>
</dbReference>
<evidence type="ECO:0000256" key="3">
    <source>
        <dbReference type="ARBA" id="ARBA00022723"/>
    </source>
</evidence>
<dbReference type="GO" id="GO:0043138">
    <property type="term" value="F:3'-5' DNA helicase activity"/>
    <property type="evidence" value="ECO:0007669"/>
    <property type="project" value="UniProtKB-EC"/>
</dbReference>
<keyword evidence="8 12" id="KW-0067">ATP-binding</keyword>
<evidence type="ECO:0000256" key="6">
    <source>
        <dbReference type="ARBA" id="ARBA00022806"/>
    </source>
</evidence>
<dbReference type="Pfam" id="PF18074">
    <property type="entry name" value="PriA_C"/>
    <property type="match status" value="1"/>
</dbReference>
<dbReference type="GO" id="GO:0006269">
    <property type="term" value="P:DNA replication, synthesis of primer"/>
    <property type="evidence" value="ECO:0007669"/>
    <property type="project" value="UniProtKB-KW"/>
</dbReference>
<dbReference type="GO" id="GO:0006270">
    <property type="term" value="P:DNA replication initiation"/>
    <property type="evidence" value="ECO:0007669"/>
    <property type="project" value="TreeGrafter"/>
</dbReference>
<comment type="cofactor">
    <cofactor evidence="12">
        <name>Zn(2+)</name>
        <dbReference type="ChEBI" id="CHEBI:29105"/>
    </cofactor>
    <text evidence="12">Binds 2 zinc ions per subunit.</text>
</comment>
<protein>
    <recommendedName>
        <fullName evidence="12">Replication restart protein PriA</fullName>
    </recommendedName>
    <alternativeName>
        <fullName evidence="12">ATP-dependent DNA helicase PriA</fullName>
        <ecNumber evidence="12">5.6.2.4</ecNumber>
    </alternativeName>
    <alternativeName>
        <fullName evidence="12">DNA 3'-5' helicase PriA</fullName>
    </alternativeName>
</protein>
<comment type="function">
    <text evidence="12">Initiates the restart of stalled replication forks, which reloads the replicative helicase on sites other than the origin of replication. Recognizes and binds to abandoned replication forks and remodels them to uncover a helicase loading site. Promotes assembly of the primosome at these replication forks.</text>
</comment>
<feature type="binding site" evidence="12">
    <location>
        <position position="493"/>
    </location>
    <ligand>
        <name>Zn(2+)</name>
        <dbReference type="ChEBI" id="CHEBI:29105"/>
        <label>1</label>
    </ligand>
</feature>
<dbReference type="Pfam" id="PF18319">
    <property type="entry name" value="Zn_ribbon_PriA"/>
    <property type="match status" value="1"/>
</dbReference>
<dbReference type="GO" id="GO:0006310">
    <property type="term" value="P:DNA recombination"/>
    <property type="evidence" value="ECO:0007669"/>
    <property type="project" value="InterPro"/>
</dbReference>
<dbReference type="AlphaFoldDB" id="A0A7U7GEM0"/>
<dbReference type="Pfam" id="PF17764">
    <property type="entry name" value="PriA_3primeBD"/>
    <property type="match status" value="1"/>
</dbReference>
<dbReference type="InterPro" id="IPR014001">
    <property type="entry name" value="Helicase_ATP-bd"/>
</dbReference>
<keyword evidence="9 12" id="KW-0238">DNA-binding</keyword>
<keyword evidence="2 12" id="KW-0235">DNA replication</keyword>
<evidence type="ECO:0000313" key="15">
    <source>
        <dbReference type="Proteomes" id="UP000019184"/>
    </source>
</evidence>
<dbReference type="SMART" id="SM00490">
    <property type="entry name" value="HELICc"/>
    <property type="match status" value="1"/>
</dbReference>
<dbReference type="InterPro" id="IPR041222">
    <property type="entry name" value="PriA_3primeBD"/>
</dbReference>
<dbReference type="SMART" id="SM00487">
    <property type="entry name" value="DEXDc"/>
    <property type="match status" value="1"/>
</dbReference>
<feature type="binding site" evidence="12">
    <location>
        <position position="483"/>
    </location>
    <ligand>
        <name>Zn(2+)</name>
        <dbReference type="ChEBI" id="CHEBI:29105"/>
        <label>2</label>
    </ligand>
</feature>
<dbReference type="NCBIfam" id="TIGR00595">
    <property type="entry name" value="priA"/>
    <property type="match status" value="1"/>
</dbReference>
<name>A0A7U7GEM0_9GAMM</name>
<feature type="binding site" evidence="12">
    <location>
        <position position="453"/>
    </location>
    <ligand>
        <name>Zn(2+)</name>
        <dbReference type="ChEBI" id="CHEBI:29105"/>
        <label>1</label>
    </ligand>
</feature>
<dbReference type="InterPro" id="IPR041236">
    <property type="entry name" value="PriA_C"/>
</dbReference>
<dbReference type="InterPro" id="IPR042115">
    <property type="entry name" value="PriA_3primeBD_sf"/>
</dbReference>
<keyword evidence="4 12" id="KW-0547">Nucleotide-binding</keyword>
<evidence type="ECO:0000256" key="2">
    <source>
        <dbReference type="ARBA" id="ARBA00022705"/>
    </source>
</evidence>
<keyword evidence="3 12" id="KW-0479">Metal-binding</keyword>
<proteinExistence type="inferred from homology"/>
<comment type="similarity">
    <text evidence="12">Belongs to the helicase family. PriA subfamily.</text>
</comment>
<dbReference type="CDD" id="cd17929">
    <property type="entry name" value="DEXHc_priA"/>
    <property type="match status" value="1"/>
</dbReference>
<dbReference type="InterPro" id="IPR001650">
    <property type="entry name" value="Helicase_C-like"/>
</dbReference>
<dbReference type="GO" id="GO:0008270">
    <property type="term" value="F:zinc ion binding"/>
    <property type="evidence" value="ECO:0007669"/>
    <property type="project" value="UniProtKB-UniRule"/>
</dbReference>
<dbReference type="PANTHER" id="PTHR30580:SF0">
    <property type="entry name" value="PRIMOSOMAL PROTEIN N"/>
    <property type="match status" value="1"/>
</dbReference>
<dbReference type="SUPFAM" id="SSF52540">
    <property type="entry name" value="P-loop containing nucleoside triphosphate hydrolases"/>
    <property type="match status" value="2"/>
</dbReference>
<comment type="catalytic activity">
    <reaction evidence="11 12">
        <text>ATP + H2O = ADP + phosphate + H(+)</text>
        <dbReference type="Rhea" id="RHEA:13065"/>
        <dbReference type="ChEBI" id="CHEBI:15377"/>
        <dbReference type="ChEBI" id="CHEBI:15378"/>
        <dbReference type="ChEBI" id="CHEBI:30616"/>
        <dbReference type="ChEBI" id="CHEBI:43474"/>
        <dbReference type="ChEBI" id="CHEBI:456216"/>
        <dbReference type="EC" id="5.6.2.4"/>
    </reaction>
</comment>
<feature type="binding site" evidence="12">
    <location>
        <position position="465"/>
    </location>
    <ligand>
        <name>Zn(2+)</name>
        <dbReference type="ChEBI" id="CHEBI:29105"/>
        <label>2</label>
    </ligand>
</feature>
<evidence type="ECO:0000256" key="7">
    <source>
        <dbReference type="ARBA" id="ARBA00022833"/>
    </source>
</evidence>
<dbReference type="PROSITE" id="PS51192">
    <property type="entry name" value="HELICASE_ATP_BIND_1"/>
    <property type="match status" value="1"/>
</dbReference>
<dbReference type="GO" id="GO:1990077">
    <property type="term" value="C:primosome complex"/>
    <property type="evidence" value="ECO:0007669"/>
    <property type="project" value="UniProtKB-UniRule"/>
</dbReference>
<feature type="binding site" evidence="12">
    <location>
        <position position="480"/>
    </location>
    <ligand>
        <name>Zn(2+)</name>
        <dbReference type="ChEBI" id="CHEBI:29105"/>
        <label>2</label>
    </ligand>
</feature>
<comment type="caution">
    <text evidence="14">The sequence shown here is derived from an EMBL/GenBank/DDBJ whole genome shotgun (WGS) entry which is preliminary data.</text>
</comment>
<dbReference type="GO" id="GO:0003677">
    <property type="term" value="F:DNA binding"/>
    <property type="evidence" value="ECO:0007669"/>
    <property type="project" value="UniProtKB-UniRule"/>
</dbReference>
<dbReference type="EC" id="5.6.2.4" evidence="12"/>
<evidence type="ECO:0000259" key="13">
    <source>
        <dbReference type="PROSITE" id="PS51192"/>
    </source>
</evidence>
<accession>A0A7U7GEM0</accession>
<dbReference type="HAMAP" id="MF_00983">
    <property type="entry name" value="PriA"/>
    <property type="match status" value="1"/>
</dbReference>
<feature type="binding site" evidence="12">
    <location>
        <position position="456"/>
    </location>
    <ligand>
        <name>Zn(2+)</name>
        <dbReference type="ChEBI" id="CHEBI:29105"/>
        <label>1</label>
    </ligand>
</feature>
<keyword evidence="10 12" id="KW-0413">Isomerase</keyword>
<gene>
    <name evidence="12" type="primary">priA</name>
    <name evidence="14" type="ORF">BN874_60013</name>
</gene>
<dbReference type="CDD" id="cd18804">
    <property type="entry name" value="SF2_C_priA"/>
    <property type="match status" value="1"/>
</dbReference>
<sequence length="748" mass="82430">MVDGCAAGSGPILRIAVPSPLYKTFDYLPPLGCDPTLLQPGMRVRVPFGRQNRVGFLIEVGGESEINPAALRQALAILDYDPILPVDVLALIQWAQRYYHHPLGEVFATALPVLLRQGEPALLPTLSPLWRITSAGQSALTDTATLRRAPTQRLLLDHLASCSGGAESEDLRPVVRNSAATLRALRDKGWVEAVTPVDPAHPVVSSALVSLPPPVLNPAQAEVITTVSAALDRFQVFLLEGVTGSGKTEVYLRLIEAVLARGRQALVLTPEIGLTPQLLARFRERLPGPLAVLHSGLNDRERLNAWLLARAGTAKVVLGTRSAVFAPLRAPGILIVDEEHDASFKQQQGFRYHARDLAVIRGHQLGIPVVLGSATPALESVQNAHSDRYQLLRLPDRVGGGAEPPILILDVRRQPMTEGLSQPLLERMRSHLARDEQVLLFLNRRGFAPVLFCHECGWMSQCPHCDARMTLHLRQRRLVCHHCGDSRPVDRTCPICGSVDLRAVGHGTERLETALHQEFSSVGIARIDRDSTRRRGSLETLLADIHHGDRRLLIGTQILAKGHHFPKVTLVGIVDVDQGLYGVDFRSSERMAQLILQVAGRAGRAEKPGIVVIQTHHPDHPLLRILVSEGYPAFATAALAERRAALFPPFAHQALLRAEAVDPERAMGFLHTARRLAEPMAEGLELLGPAPAPMERRAGRYRAHLLLQAARRQDLHRFLNRWIAQLWAQQVTDRTVRWSLDVDPIELY</sequence>
<evidence type="ECO:0000256" key="11">
    <source>
        <dbReference type="ARBA" id="ARBA00048988"/>
    </source>
</evidence>
<dbReference type="NCBIfam" id="NF004067">
    <property type="entry name" value="PRK05580.1-4"/>
    <property type="match status" value="1"/>
</dbReference>
<evidence type="ECO:0000256" key="5">
    <source>
        <dbReference type="ARBA" id="ARBA00022801"/>
    </source>
</evidence>
<evidence type="ECO:0000256" key="4">
    <source>
        <dbReference type="ARBA" id="ARBA00022741"/>
    </source>
</evidence>
<keyword evidence="15" id="KW-1185">Reference proteome</keyword>
<dbReference type="EMBL" id="CBTK010000276">
    <property type="protein sequence ID" value="CDH46768.1"/>
    <property type="molecule type" value="Genomic_DNA"/>
</dbReference>
<dbReference type="PANTHER" id="PTHR30580">
    <property type="entry name" value="PRIMOSOMAL PROTEIN N"/>
    <property type="match status" value="1"/>
</dbReference>
<dbReference type="NCBIfam" id="NF004065">
    <property type="entry name" value="PRK05580.1-1"/>
    <property type="match status" value="1"/>
</dbReference>
<evidence type="ECO:0000256" key="12">
    <source>
        <dbReference type="HAMAP-Rule" id="MF_00983"/>
    </source>
</evidence>
<dbReference type="GO" id="GO:0005524">
    <property type="term" value="F:ATP binding"/>
    <property type="evidence" value="ECO:0007669"/>
    <property type="project" value="UniProtKB-UniRule"/>
</dbReference>
<comment type="subunit">
    <text evidence="12">Component of the replication restart primosome.</text>
</comment>
<evidence type="ECO:0000313" key="14">
    <source>
        <dbReference type="EMBL" id="CDH46768.1"/>
    </source>
</evidence>